<dbReference type="PANTHER" id="PTHR28142:SF1">
    <property type="entry name" value="MITOCHONDRIAL INNER MEMBRANE I-AAA PROTEASE SUPERCOMPLEX SUBUNIT MGR3-RELATED"/>
    <property type="match status" value="1"/>
</dbReference>
<gene>
    <name evidence="3" type="ORF">AMORRO_LOCUS16502</name>
</gene>
<keyword evidence="2" id="KW-1133">Transmembrane helix</keyword>
<dbReference type="InterPro" id="IPR040201">
    <property type="entry name" value="Mrg3-like"/>
</dbReference>
<evidence type="ECO:0000313" key="4">
    <source>
        <dbReference type="Proteomes" id="UP000789342"/>
    </source>
</evidence>
<sequence>MANTLLSRELPKSLSFRNAFVNFTVAPKRPFHTSVLRSFACKNQPVNTRTKLAATQFRAYSLEQTTQLTPDKPIHKTENNNQSKHASSHANEEKTDSKFMSIHPIFVILAASVGFAIYKYYTSAVFKYPIEIRKILRKGLYYHQRDPNRAVTFYQTALTQALNHEELDNASPEVTGIMIQLGSLYEELGRIRDAIDVLTMAYDIIVTPDNIPVKLEGEIKIRSISLAQKLGDLHQNLRQHEQAEKYYVWSVEQLLQSQQELSHNRSGFFSRKEGLVLPSWMTSTDLGASLEALASFYSSQHKYA</sequence>
<feature type="region of interest" description="Disordered" evidence="1">
    <location>
        <begin position="68"/>
        <end position="92"/>
    </location>
</feature>
<proteinExistence type="predicted"/>
<dbReference type="InterPro" id="IPR011990">
    <property type="entry name" value="TPR-like_helical_dom_sf"/>
</dbReference>
<keyword evidence="2" id="KW-0472">Membrane</keyword>
<dbReference type="Gene3D" id="1.25.40.10">
    <property type="entry name" value="Tetratricopeptide repeat domain"/>
    <property type="match status" value="1"/>
</dbReference>
<dbReference type="AlphaFoldDB" id="A0A9N9J9N8"/>
<evidence type="ECO:0000313" key="3">
    <source>
        <dbReference type="EMBL" id="CAG8769542.1"/>
    </source>
</evidence>
<dbReference type="Proteomes" id="UP000789342">
    <property type="component" value="Unassembled WGS sequence"/>
</dbReference>
<name>A0A9N9J9N8_9GLOM</name>
<keyword evidence="4" id="KW-1185">Reference proteome</keyword>
<reference evidence="3" key="1">
    <citation type="submission" date="2021-06" db="EMBL/GenBank/DDBJ databases">
        <authorList>
            <person name="Kallberg Y."/>
            <person name="Tangrot J."/>
            <person name="Rosling A."/>
        </authorList>
    </citation>
    <scope>NUCLEOTIDE SEQUENCE</scope>
    <source>
        <strain evidence="3">CL551</strain>
    </source>
</reference>
<dbReference type="SUPFAM" id="SSF48452">
    <property type="entry name" value="TPR-like"/>
    <property type="match status" value="1"/>
</dbReference>
<dbReference type="PANTHER" id="PTHR28142">
    <property type="entry name" value="MITOCHONDRIAL INNER MEMBRANE I-AAA PROTEASE SUPERCOMPLEX SUBUNIT MGR3-RELATED"/>
    <property type="match status" value="1"/>
</dbReference>
<dbReference type="Pfam" id="PF13181">
    <property type="entry name" value="TPR_8"/>
    <property type="match status" value="1"/>
</dbReference>
<keyword evidence="2" id="KW-0812">Transmembrane</keyword>
<accession>A0A9N9J9N8</accession>
<organism evidence="3 4">
    <name type="scientific">Acaulospora morrowiae</name>
    <dbReference type="NCBI Taxonomy" id="94023"/>
    <lineage>
        <taxon>Eukaryota</taxon>
        <taxon>Fungi</taxon>
        <taxon>Fungi incertae sedis</taxon>
        <taxon>Mucoromycota</taxon>
        <taxon>Glomeromycotina</taxon>
        <taxon>Glomeromycetes</taxon>
        <taxon>Diversisporales</taxon>
        <taxon>Acaulosporaceae</taxon>
        <taxon>Acaulospora</taxon>
    </lineage>
</organism>
<evidence type="ECO:0000256" key="2">
    <source>
        <dbReference type="SAM" id="Phobius"/>
    </source>
</evidence>
<feature type="transmembrane region" description="Helical" evidence="2">
    <location>
        <begin position="102"/>
        <end position="121"/>
    </location>
</feature>
<feature type="compositionally biased region" description="Polar residues" evidence="1">
    <location>
        <begin position="79"/>
        <end position="89"/>
    </location>
</feature>
<evidence type="ECO:0000256" key="1">
    <source>
        <dbReference type="SAM" id="MobiDB-lite"/>
    </source>
</evidence>
<dbReference type="InterPro" id="IPR019734">
    <property type="entry name" value="TPR_rpt"/>
</dbReference>
<feature type="non-terminal residue" evidence="3">
    <location>
        <position position="304"/>
    </location>
</feature>
<protein>
    <submittedName>
        <fullName evidence="3">4144_t:CDS:1</fullName>
    </submittedName>
</protein>
<dbReference type="OrthoDB" id="10050400at2759"/>
<dbReference type="EMBL" id="CAJVPV010045632">
    <property type="protein sequence ID" value="CAG8769542.1"/>
    <property type="molecule type" value="Genomic_DNA"/>
</dbReference>
<comment type="caution">
    <text evidence="3">The sequence shown here is derived from an EMBL/GenBank/DDBJ whole genome shotgun (WGS) entry which is preliminary data.</text>
</comment>